<gene>
    <name evidence="11" type="primary">jg3263</name>
    <name evidence="11" type="ORF">PAEG_LOCUS17649</name>
</gene>
<evidence type="ECO:0000256" key="10">
    <source>
        <dbReference type="RuleBase" id="RU351113"/>
    </source>
</evidence>
<comment type="subcellular location">
    <subcellularLocation>
        <location evidence="1 10">Cell membrane</location>
        <topology evidence="1 10">Multi-pass membrane protein</topology>
    </subcellularLocation>
</comment>
<keyword evidence="12" id="KW-1185">Reference proteome</keyword>
<dbReference type="GO" id="GO:0005886">
    <property type="term" value="C:plasma membrane"/>
    <property type="evidence" value="ECO:0007669"/>
    <property type="project" value="UniProtKB-SubCell"/>
</dbReference>
<comment type="caution">
    <text evidence="11">The sequence shown here is derived from an EMBL/GenBank/DDBJ whole genome shotgun (WGS) entry which is preliminary data.</text>
</comment>
<reference evidence="11" key="1">
    <citation type="submission" date="2022-03" db="EMBL/GenBank/DDBJ databases">
        <authorList>
            <person name="Lindestad O."/>
        </authorList>
    </citation>
    <scope>NUCLEOTIDE SEQUENCE</scope>
</reference>
<name>A0A8S4RUC5_9NEOP</name>
<dbReference type="EMBL" id="CAKXAJ010025574">
    <property type="protein sequence ID" value="CAH2241198.1"/>
    <property type="molecule type" value="Genomic_DNA"/>
</dbReference>
<feature type="transmembrane region" description="Helical" evidence="10">
    <location>
        <begin position="82"/>
        <end position="100"/>
    </location>
</feature>
<proteinExistence type="inferred from homology"/>
<dbReference type="GO" id="GO:0007165">
    <property type="term" value="P:signal transduction"/>
    <property type="evidence" value="ECO:0007669"/>
    <property type="project" value="UniProtKB-KW"/>
</dbReference>
<sequence length="381" mass="44340">MSATKISIETSEKKFKSFHETFPYCAFALACALIYPNRANNRKRVITFGILMSFDSLMLFWFVSNLAICAYTFDKYDLSRNLSVGIVVAVFFFKFFYVYIKNDKFADLLANITDDLLKGNDMDEDYQAIYEEYIKLGKIGQTCWIIIPILLSTQFPIYATVLMIYESLTKDDGERYMVHEMRLQFIDNKKYETPYFEVVFIYSLVQCVVLCPNFAGLDGSFCIASNHLCLKIKLLAHKVHRAFKDSNNRYQLEMNVKEAVKEHQEAIKFYNDLQHVYGGWLFIVFLLTSILISMNLYQIHLSESIDTKYTIFAVSEELSWDIYDVPWESWADPVVTKLLIFMIAKSQETFILTGKGIVYFNMQLFISVLQTGYSFFTLISS</sequence>
<evidence type="ECO:0000256" key="8">
    <source>
        <dbReference type="ARBA" id="ARBA00023170"/>
    </source>
</evidence>
<keyword evidence="9 10" id="KW-0807">Transducer</keyword>
<keyword evidence="3 10" id="KW-0716">Sensory transduction</keyword>
<evidence type="ECO:0000256" key="2">
    <source>
        <dbReference type="ARBA" id="ARBA00022475"/>
    </source>
</evidence>
<keyword evidence="6 10" id="KW-1133">Transmembrane helix</keyword>
<protein>
    <recommendedName>
        <fullName evidence="10">Odorant receptor</fullName>
    </recommendedName>
</protein>
<evidence type="ECO:0000313" key="12">
    <source>
        <dbReference type="Proteomes" id="UP000838756"/>
    </source>
</evidence>
<comment type="caution">
    <text evidence="10">Lacks conserved residue(s) required for the propagation of feature annotation.</text>
</comment>
<dbReference type="AlphaFoldDB" id="A0A8S4RUC5"/>
<evidence type="ECO:0000256" key="4">
    <source>
        <dbReference type="ARBA" id="ARBA00022692"/>
    </source>
</evidence>
<dbReference type="GO" id="GO:0005549">
    <property type="term" value="F:odorant binding"/>
    <property type="evidence" value="ECO:0007669"/>
    <property type="project" value="InterPro"/>
</dbReference>
<dbReference type="PANTHER" id="PTHR21137">
    <property type="entry name" value="ODORANT RECEPTOR"/>
    <property type="match status" value="1"/>
</dbReference>
<evidence type="ECO:0000256" key="3">
    <source>
        <dbReference type="ARBA" id="ARBA00022606"/>
    </source>
</evidence>
<accession>A0A8S4RUC5</accession>
<dbReference type="OrthoDB" id="7351552at2759"/>
<keyword evidence="7 10" id="KW-0472">Membrane</keyword>
<keyword evidence="5 10" id="KW-0552">Olfaction</keyword>
<comment type="similarity">
    <text evidence="10">Belongs to the insect chemoreceptor superfamily. Heteromeric odorant receptor channel (TC 1.A.69) family.</text>
</comment>
<feature type="transmembrane region" description="Helical" evidence="10">
    <location>
        <begin position="145"/>
        <end position="165"/>
    </location>
</feature>
<organism evidence="11 12">
    <name type="scientific">Pararge aegeria aegeria</name>
    <dbReference type="NCBI Taxonomy" id="348720"/>
    <lineage>
        <taxon>Eukaryota</taxon>
        <taxon>Metazoa</taxon>
        <taxon>Ecdysozoa</taxon>
        <taxon>Arthropoda</taxon>
        <taxon>Hexapoda</taxon>
        <taxon>Insecta</taxon>
        <taxon>Pterygota</taxon>
        <taxon>Neoptera</taxon>
        <taxon>Endopterygota</taxon>
        <taxon>Lepidoptera</taxon>
        <taxon>Glossata</taxon>
        <taxon>Ditrysia</taxon>
        <taxon>Papilionoidea</taxon>
        <taxon>Nymphalidae</taxon>
        <taxon>Satyrinae</taxon>
        <taxon>Satyrini</taxon>
        <taxon>Parargina</taxon>
        <taxon>Pararge</taxon>
    </lineage>
</organism>
<feature type="transmembrane region" description="Helical" evidence="10">
    <location>
        <begin position="357"/>
        <end position="379"/>
    </location>
</feature>
<keyword evidence="2" id="KW-1003">Cell membrane</keyword>
<evidence type="ECO:0000256" key="7">
    <source>
        <dbReference type="ARBA" id="ARBA00023136"/>
    </source>
</evidence>
<dbReference type="PANTHER" id="PTHR21137:SF35">
    <property type="entry name" value="ODORANT RECEPTOR 19A-RELATED"/>
    <property type="match status" value="1"/>
</dbReference>
<feature type="transmembrane region" description="Helical" evidence="10">
    <location>
        <begin position="45"/>
        <end position="70"/>
    </location>
</feature>
<evidence type="ECO:0000256" key="5">
    <source>
        <dbReference type="ARBA" id="ARBA00022725"/>
    </source>
</evidence>
<evidence type="ECO:0000256" key="6">
    <source>
        <dbReference type="ARBA" id="ARBA00022989"/>
    </source>
</evidence>
<dbReference type="InterPro" id="IPR004117">
    <property type="entry name" value="7tm6_olfct_rcpt"/>
</dbReference>
<dbReference type="Pfam" id="PF02949">
    <property type="entry name" value="7tm_6"/>
    <property type="match status" value="1"/>
</dbReference>
<dbReference type="GO" id="GO:0004984">
    <property type="term" value="F:olfactory receptor activity"/>
    <property type="evidence" value="ECO:0007669"/>
    <property type="project" value="InterPro"/>
</dbReference>
<dbReference type="Proteomes" id="UP000838756">
    <property type="component" value="Unassembled WGS sequence"/>
</dbReference>
<evidence type="ECO:0000313" key="11">
    <source>
        <dbReference type="EMBL" id="CAH2241198.1"/>
    </source>
</evidence>
<feature type="transmembrane region" description="Helical" evidence="10">
    <location>
        <begin position="277"/>
        <end position="297"/>
    </location>
</feature>
<keyword evidence="8 10" id="KW-0675">Receptor</keyword>
<dbReference type="PROSITE" id="PS51257">
    <property type="entry name" value="PROKAR_LIPOPROTEIN"/>
    <property type="match status" value="1"/>
</dbReference>
<evidence type="ECO:0000256" key="9">
    <source>
        <dbReference type="ARBA" id="ARBA00023224"/>
    </source>
</evidence>
<keyword evidence="4 10" id="KW-0812">Transmembrane</keyword>
<evidence type="ECO:0000256" key="1">
    <source>
        <dbReference type="ARBA" id="ARBA00004651"/>
    </source>
</evidence>